<feature type="region of interest" description="Disordered" evidence="1">
    <location>
        <begin position="124"/>
        <end position="164"/>
    </location>
</feature>
<reference evidence="2 3" key="1">
    <citation type="submission" date="2024-09" db="EMBL/GenBank/DDBJ databases">
        <authorList>
            <person name="Sun Q."/>
            <person name="Mori K."/>
        </authorList>
    </citation>
    <scope>NUCLEOTIDE SEQUENCE [LARGE SCALE GENOMIC DNA]</scope>
    <source>
        <strain evidence="2 3">TBRC 1851</strain>
    </source>
</reference>
<gene>
    <name evidence="2" type="ORF">ACFHYQ_13130</name>
</gene>
<feature type="compositionally biased region" description="Low complexity" evidence="1">
    <location>
        <begin position="125"/>
        <end position="149"/>
    </location>
</feature>
<accession>A0ABV6U443</accession>
<evidence type="ECO:0000313" key="2">
    <source>
        <dbReference type="EMBL" id="MFC0863239.1"/>
    </source>
</evidence>
<dbReference type="Proteomes" id="UP001589870">
    <property type="component" value="Unassembled WGS sequence"/>
</dbReference>
<comment type="caution">
    <text evidence="2">The sequence shown here is derived from an EMBL/GenBank/DDBJ whole genome shotgun (WGS) entry which is preliminary data.</text>
</comment>
<dbReference type="EMBL" id="JBHMQT010000029">
    <property type="protein sequence ID" value="MFC0863239.1"/>
    <property type="molecule type" value="Genomic_DNA"/>
</dbReference>
<protein>
    <recommendedName>
        <fullName evidence="4">MarR family transcriptional regulator</fullName>
    </recommendedName>
</protein>
<organism evidence="2 3">
    <name type="scientific">Sphaerimonospora cavernae</name>
    <dbReference type="NCBI Taxonomy" id="1740611"/>
    <lineage>
        <taxon>Bacteria</taxon>
        <taxon>Bacillati</taxon>
        <taxon>Actinomycetota</taxon>
        <taxon>Actinomycetes</taxon>
        <taxon>Streptosporangiales</taxon>
        <taxon>Streptosporangiaceae</taxon>
        <taxon>Sphaerimonospora</taxon>
    </lineage>
</organism>
<name>A0ABV6U443_9ACTN</name>
<evidence type="ECO:0000256" key="1">
    <source>
        <dbReference type="SAM" id="MobiDB-lite"/>
    </source>
</evidence>
<evidence type="ECO:0008006" key="4">
    <source>
        <dbReference type="Google" id="ProtNLM"/>
    </source>
</evidence>
<evidence type="ECO:0000313" key="3">
    <source>
        <dbReference type="Proteomes" id="UP001589870"/>
    </source>
</evidence>
<keyword evidence="3" id="KW-1185">Reference proteome</keyword>
<dbReference type="RefSeq" id="WP_394301398.1">
    <property type="nucleotide sequence ID" value="NZ_JBHMQT010000029.1"/>
</dbReference>
<sequence>MAEKKLTSSQMAALLVLMAEAREISNPELGQLYSFTLTGKDRNKLNDLKLVDSRKGRQGAFFHVLSEDGWAYAREVFSKGMEASERPAGKVLEATLRAIVANLRRYMDRTDQNVNDVFAREEDLAPASPTTAAPEAAASETPAPESAAPVPNGTAEPSGTGTPAVLADDIETRIRKAYAQLAEKPNAWVSLTQLRPVLGDTPREDVDSTLRRMISMPDVRIAPFENRKALSQEDHDAAVIIGGQAKHLVLIGA</sequence>
<proteinExistence type="predicted"/>